<dbReference type="Proteomes" id="UP000074119">
    <property type="component" value="Chromosome"/>
</dbReference>
<dbReference type="InterPro" id="IPR036265">
    <property type="entry name" value="HIT-like_sf"/>
</dbReference>
<dbReference type="PRINTS" id="PR00332">
    <property type="entry name" value="HISTRIAD"/>
</dbReference>
<dbReference type="InterPro" id="IPR011146">
    <property type="entry name" value="HIT-like"/>
</dbReference>
<dbReference type="Gene3D" id="3.30.428.10">
    <property type="entry name" value="HIT-like"/>
    <property type="match status" value="1"/>
</dbReference>
<dbReference type="GO" id="GO:0003824">
    <property type="term" value="F:catalytic activity"/>
    <property type="evidence" value="ECO:0007669"/>
    <property type="project" value="InterPro"/>
</dbReference>
<dbReference type="AlphaFoldDB" id="A0A127M642"/>
<accession>A0A127M642</accession>
<evidence type="ECO:0000313" key="6">
    <source>
        <dbReference type="Proteomes" id="UP000074119"/>
    </source>
</evidence>
<dbReference type="KEGG" id="zal:AZF00_10375"/>
<dbReference type="PANTHER" id="PTHR46648">
    <property type="entry name" value="HIT FAMILY PROTEIN 1"/>
    <property type="match status" value="1"/>
</dbReference>
<dbReference type="STRING" id="1470434.AZF00_10375"/>
<feature type="active site" description="Tele-AMP-histidine intermediate" evidence="1">
    <location>
        <position position="110"/>
    </location>
</feature>
<dbReference type="GO" id="GO:0009117">
    <property type="term" value="P:nucleotide metabolic process"/>
    <property type="evidence" value="ECO:0007669"/>
    <property type="project" value="TreeGrafter"/>
</dbReference>
<dbReference type="PANTHER" id="PTHR46648:SF1">
    <property type="entry name" value="ADENOSINE 5'-MONOPHOSPHORAMIDASE HNT1"/>
    <property type="match status" value="1"/>
</dbReference>
<gene>
    <name evidence="5" type="ORF">AZF00_10375</name>
</gene>
<evidence type="ECO:0000259" key="4">
    <source>
        <dbReference type="PROSITE" id="PS51084"/>
    </source>
</evidence>
<evidence type="ECO:0000256" key="2">
    <source>
        <dbReference type="PIRSR" id="PIRSR601310-3"/>
    </source>
</evidence>
<organism evidence="5 6">
    <name type="scientific">Zhongshania aliphaticivorans</name>
    <dbReference type="NCBI Taxonomy" id="1470434"/>
    <lineage>
        <taxon>Bacteria</taxon>
        <taxon>Pseudomonadati</taxon>
        <taxon>Pseudomonadota</taxon>
        <taxon>Gammaproteobacteria</taxon>
        <taxon>Cellvibrionales</taxon>
        <taxon>Spongiibacteraceae</taxon>
        <taxon>Zhongshania</taxon>
    </lineage>
</organism>
<evidence type="ECO:0000256" key="3">
    <source>
        <dbReference type="PROSITE-ProRule" id="PRU00464"/>
    </source>
</evidence>
<dbReference type="EMBL" id="CP014544">
    <property type="protein sequence ID" value="AMO68676.1"/>
    <property type="molecule type" value="Genomic_DNA"/>
</dbReference>
<evidence type="ECO:0000256" key="1">
    <source>
        <dbReference type="PIRSR" id="PIRSR601310-1"/>
    </source>
</evidence>
<dbReference type="CDD" id="cd01277">
    <property type="entry name" value="HINT_subgroup"/>
    <property type="match status" value="1"/>
</dbReference>
<proteinExistence type="predicted"/>
<dbReference type="InterPro" id="IPR001310">
    <property type="entry name" value="Histidine_triad_HIT"/>
</dbReference>
<reference evidence="5 6" key="1">
    <citation type="submission" date="2015-12" db="EMBL/GenBank/DDBJ databases">
        <authorList>
            <person name="Shamseldin A."/>
            <person name="Moawad H."/>
            <person name="Abd El-Rahim W.M."/>
            <person name="Sadowsky M.J."/>
        </authorList>
    </citation>
    <scope>NUCLEOTIDE SEQUENCE [LARGE SCALE GENOMIC DNA]</scope>
    <source>
        <strain evidence="5 6">SM2</strain>
    </source>
</reference>
<dbReference type="RefSeq" id="WP_008249718.1">
    <property type="nucleotide sequence ID" value="NZ_CP014544.1"/>
</dbReference>
<dbReference type="InterPro" id="IPR039384">
    <property type="entry name" value="HINT"/>
</dbReference>
<name>A0A127M642_9GAMM</name>
<dbReference type="PROSITE" id="PS51084">
    <property type="entry name" value="HIT_2"/>
    <property type="match status" value="1"/>
</dbReference>
<feature type="domain" description="HIT" evidence="4">
    <location>
        <begin position="16"/>
        <end position="123"/>
    </location>
</feature>
<dbReference type="Pfam" id="PF01230">
    <property type="entry name" value="HIT"/>
    <property type="match status" value="1"/>
</dbReference>
<dbReference type="SUPFAM" id="SSF54197">
    <property type="entry name" value="HIT-like"/>
    <property type="match status" value="1"/>
</dbReference>
<protein>
    <submittedName>
        <fullName evidence="5">Histidine triad (HIT) protein</fullName>
    </submittedName>
</protein>
<feature type="short sequence motif" description="Histidine triad motif" evidence="2 3">
    <location>
        <begin position="108"/>
        <end position="112"/>
    </location>
</feature>
<evidence type="ECO:0000313" key="5">
    <source>
        <dbReference type="EMBL" id="AMO68676.1"/>
    </source>
</evidence>
<sequence>MQQGLFGDESVAQNCIFCKIIAGKAPAHILYRDEQVLSFLDISPVSAGHTLIIPLKHHDNLFTLSGEEMTAVALHAKRLAPIIKRVSKAEGLAIHQLNGRAAGQTVFHYHMHLIPSHHGGPKLIHGRRPAAPSALAEIAADIRQALTKG</sequence>